<dbReference type="EMBL" id="CP036316">
    <property type="protein sequence ID" value="QDT63254.1"/>
    <property type="molecule type" value="Genomic_DNA"/>
</dbReference>
<dbReference type="NCBIfam" id="TIGR02532">
    <property type="entry name" value="IV_pilin_GFxxxE"/>
    <property type="match status" value="1"/>
</dbReference>
<evidence type="ECO:0000313" key="3">
    <source>
        <dbReference type="EMBL" id="QDT63254.1"/>
    </source>
</evidence>
<evidence type="ECO:0000313" key="4">
    <source>
        <dbReference type="Proteomes" id="UP000319976"/>
    </source>
</evidence>
<dbReference type="AlphaFoldDB" id="A0A517T4H0"/>
<dbReference type="Pfam" id="PF07596">
    <property type="entry name" value="SBP_bac_10"/>
    <property type="match status" value="1"/>
</dbReference>
<feature type="transmembrane region" description="Helical" evidence="1">
    <location>
        <begin position="12"/>
        <end position="37"/>
    </location>
</feature>
<dbReference type="PANTHER" id="PTHR30093">
    <property type="entry name" value="GENERAL SECRETION PATHWAY PROTEIN G"/>
    <property type="match status" value="1"/>
</dbReference>
<name>A0A517T4H0_9PLAN</name>
<proteinExistence type="predicted"/>
<evidence type="ECO:0000256" key="1">
    <source>
        <dbReference type="SAM" id="Phobius"/>
    </source>
</evidence>
<feature type="domain" description="DUF1559" evidence="2">
    <location>
        <begin position="38"/>
        <end position="342"/>
    </location>
</feature>
<organism evidence="3 4">
    <name type="scientific">Calycomorphotria hydatis</name>
    <dbReference type="NCBI Taxonomy" id="2528027"/>
    <lineage>
        <taxon>Bacteria</taxon>
        <taxon>Pseudomonadati</taxon>
        <taxon>Planctomycetota</taxon>
        <taxon>Planctomycetia</taxon>
        <taxon>Planctomycetales</taxon>
        <taxon>Planctomycetaceae</taxon>
        <taxon>Calycomorphotria</taxon>
    </lineage>
</organism>
<dbReference type="NCBIfam" id="TIGR04294">
    <property type="entry name" value="pre_pil_HX9DG"/>
    <property type="match status" value="1"/>
</dbReference>
<reference evidence="3 4" key="1">
    <citation type="submission" date="2019-02" db="EMBL/GenBank/DDBJ databases">
        <title>Deep-cultivation of Planctomycetes and their phenomic and genomic characterization uncovers novel biology.</title>
        <authorList>
            <person name="Wiegand S."/>
            <person name="Jogler M."/>
            <person name="Boedeker C."/>
            <person name="Pinto D."/>
            <person name="Vollmers J."/>
            <person name="Rivas-Marin E."/>
            <person name="Kohn T."/>
            <person name="Peeters S.H."/>
            <person name="Heuer A."/>
            <person name="Rast P."/>
            <person name="Oberbeckmann S."/>
            <person name="Bunk B."/>
            <person name="Jeske O."/>
            <person name="Meyerdierks A."/>
            <person name="Storesund J.E."/>
            <person name="Kallscheuer N."/>
            <person name="Luecker S."/>
            <person name="Lage O.M."/>
            <person name="Pohl T."/>
            <person name="Merkel B.J."/>
            <person name="Hornburger P."/>
            <person name="Mueller R.-W."/>
            <person name="Bruemmer F."/>
            <person name="Labrenz M."/>
            <person name="Spormann A.M."/>
            <person name="Op den Camp H."/>
            <person name="Overmann J."/>
            <person name="Amann R."/>
            <person name="Jetten M.S.M."/>
            <person name="Mascher T."/>
            <person name="Medema M.H."/>
            <person name="Devos D.P."/>
            <person name="Kaster A.-K."/>
            <person name="Ovreas L."/>
            <person name="Rohde M."/>
            <person name="Galperin M.Y."/>
            <person name="Jogler C."/>
        </authorList>
    </citation>
    <scope>NUCLEOTIDE SEQUENCE [LARGE SCALE GENOMIC DNA]</scope>
    <source>
        <strain evidence="3 4">V22</strain>
    </source>
</reference>
<dbReference type="InterPro" id="IPR011453">
    <property type="entry name" value="DUF1559"/>
</dbReference>
<dbReference type="PANTHER" id="PTHR30093:SF2">
    <property type="entry name" value="TYPE II SECRETION SYSTEM PROTEIN H"/>
    <property type="match status" value="1"/>
</dbReference>
<dbReference type="KEGG" id="chya:V22_04730"/>
<dbReference type="Proteomes" id="UP000319976">
    <property type="component" value="Chromosome"/>
</dbReference>
<dbReference type="Pfam" id="PF07963">
    <property type="entry name" value="N_methyl"/>
    <property type="match status" value="1"/>
</dbReference>
<gene>
    <name evidence="3" type="primary">xcpT_6</name>
    <name evidence="3" type="ORF">V22_04730</name>
</gene>
<dbReference type="InterPro" id="IPR012902">
    <property type="entry name" value="N_methyl_site"/>
</dbReference>
<dbReference type="SUPFAM" id="SSF54523">
    <property type="entry name" value="Pili subunits"/>
    <property type="match status" value="1"/>
</dbReference>
<protein>
    <submittedName>
        <fullName evidence="3">Type II secretion system protein G</fullName>
    </submittedName>
</protein>
<dbReference type="InterPro" id="IPR027558">
    <property type="entry name" value="Pre_pil_HX9DG_C"/>
</dbReference>
<keyword evidence="1" id="KW-1133">Transmembrane helix</keyword>
<evidence type="ECO:0000259" key="2">
    <source>
        <dbReference type="Pfam" id="PF07596"/>
    </source>
</evidence>
<dbReference type="RefSeq" id="WP_231734136.1">
    <property type="nucleotide sequence ID" value="NZ_CP036316.1"/>
</dbReference>
<keyword evidence="1" id="KW-0472">Membrane</keyword>
<dbReference type="InterPro" id="IPR045584">
    <property type="entry name" value="Pilin-like"/>
</dbReference>
<dbReference type="Gene3D" id="3.30.700.10">
    <property type="entry name" value="Glycoprotein, Type 4 Pilin"/>
    <property type="match status" value="1"/>
</dbReference>
<keyword evidence="1" id="KW-0812">Transmembrane</keyword>
<accession>A0A517T4H0</accession>
<sequence length="360" mass="38657">MRLALPPHKARPGFTLIELLVVIAIIAVLIALLLPAVQQAREAARRSQCKNNLKQIGLALHNYESAHRVFPPSNTSGWDDPVVGLNDSQGVWRYNSADGFTAADEHCHSWASLILPFVEAGNAYAKIDYEISAFAPANRPIASQVFPFYRCPSFSGGDVTTAAIYTDISDADTAGDFAIRNYVGFAGRYPSELQLPGKASGILFPQSRTTFRDITDGTSNTFLAAESREQDSSVWIDGSTASVLARAFDITAITADPQDPLNTASPLPAVNYGPRNADEEGGTPCTPPRRHYVDGECINLSFGGGSVVTVGAKWGPSSMHTGGAHHLMGDDSVHFINENIDVNTYDNLAARNDGNVVGEF</sequence>
<keyword evidence="4" id="KW-1185">Reference proteome</keyword>